<feature type="compositionally biased region" description="Basic and acidic residues" evidence="4">
    <location>
        <begin position="917"/>
        <end position="927"/>
    </location>
</feature>
<dbReference type="GO" id="GO:0005737">
    <property type="term" value="C:cytoplasm"/>
    <property type="evidence" value="ECO:0007669"/>
    <property type="project" value="TreeGrafter"/>
</dbReference>
<comment type="caution">
    <text evidence="5">The sequence shown here is derived from an EMBL/GenBank/DDBJ whole genome shotgun (WGS) entry which is preliminary data.</text>
</comment>
<dbReference type="AlphaFoldDB" id="A0AAD3CMH4"/>
<dbReference type="PANTHER" id="PTHR24153:SF8">
    <property type="entry name" value="FORKED, ISOFORM F"/>
    <property type="match status" value="1"/>
</dbReference>
<dbReference type="Gene3D" id="1.25.40.20">
    <property type="entry name" value="Ankyrin repeat-containing domain"/>
    <property type="match status" value="1"/>
</dbReference>
<feature type="coiled-coil region" evidence="3">
    <location>
        <begin position="269"/>
        <end position="472"/>
    </location>
</feature>
<protein>
    <submittedName>
        <fullName evidence="5">Uncharacterized protein</fullName>
    </submittedName>
</protein>
<accession>A0AAD3CMH4</accession>
<dbReference type="Gene3D" id="1.20.5.340">
    <property type="match status" value="1"/>
</dbReference>
<keyword evidence="1" id="KW-0677">Repeat</keyword>
<dbReference type="GO" id="GO:0051015">
    <property type="term" value="F:actin filament binding"/>
    <property type="evidence" value="ECO:0007669"/>
    <property type="project" value="TreeGrafter"/>
</dbReference>
<feature type="coiled-coil region" evidence="3">
    <location>
        <begin position="692"/>
        <end position="845"/>
    </location>
</feature>
<reference evidence="5 6" key="1">
    <citation type="journal article" date="2021" name="Sci. Rep.">
        <title>The genome of the diatom Chaetoceros tenuissimus carries an ancient integrated fragment of an extant virus.</title>
        <authorList>
            <person name="Hongo Y."/>
            <person name="Kimura K."/>
            <person name="Takaki Y."/>
            <person name="Yoshida Y."/>
            <person name="Baba S."/>
            <person name="Kobayashi G."/>
            <person name="Nagasaki K."/>
            <person name="Hano T."/>
            <person name="Tomaru Y."/>
        </authorList>
    </citation>
    <scope>NUCLEOTIDE SEQUENCE [LARGE SCALE GENOMIC DNA]</scope>
    <source>
        <strain evidence="5 6">NIES-3715</strain>
    </source>
</reference>
<dbReference type="PANTHER" id="PTHR24153">
    <property type="entry name" value="ESPIN"/>
    <property type="match status" value="1"/>
</dbReference>
<proteinExistence type="predicted"/>
<dbReference type="InterPro" id="IPR036770">
    <property type="entry name" value="Ankyrin_rpt-contain_sf"/>
</dbReference>
<evidence type="ECO:0000256" key="1">
    <source>
        <dbReference type="ARBA" id="ARBA00022737"/>
    </source>
</evidence>
<feature type="region of interest" description="Disordered" evidence="4">
    <location>
        <begin position="174"/>
        <end position="239"/>
    </location>
</feature>
<dbReference type="Proteomes" id="UP001054902">
    <property type="component" value="Unassembled WGS sequence"/>
</dbReference>
<feature type="region of interest" description="Disordered" evidence="4">
    <location>
        <begin position="890"/>
        <end position="927"/>
    </location>
</feature>
<dbReference type="InterPro" id="IPR052420">
    <property type="entry name" value="Espin/Espin-like"/>
</dbReference>
<feature type="compositionally biased region" description="Pro residues" evidence="4">
    <location>
        <begin position="214"/>
        <end position="235"/>
    </location>
</feature>
<feature type="coiled-coil region" evidence="3">
    <location>
        <begin position="515"/>
        <end position="580"/>
    </location>
</feature>
<sequence>MLEALFSFKPKEQPKANEVDYKSNPTKLFKRIESRAWQAAIEQLNANPIEAQIWNYKTSLDGSINWKRLPIHQACMRKPTTKMIHSLLKFHASGVSEKDNKGRLPLHYACDCSAPLKVIELLLTSFPEAIEVKDYFNQNPFQIVMSQYFPDPHVIAALKKGVAFYENQPALVRSPSSSSIHRTNSASSNAGMSVSGMQNNNNNFTTTERSKPRGLPPAPPPPPAAPIQFPLPPPIQTSYSGITRQTAASSLEGEIGRFSEQLARNVDREKGMQSIIRSLENEVNRLRNVDEANFRLQAELRKLENALRASSEANERARQENMHQTKALAELRGADIELKSRGLEDTINNLQFQLQDTESRYEREIQTLEHQKEMMKQDAEKEKINVRRLEDEKNKMQLELQKIQFEKSSSDEIIKTMREKIIEMGEMKRQMSRIEHDKRDQEKDLRMADEEVRRLSQKLDSMDLENKRLREERLNITRIHDEAHAATQEKMSEIYELRRLRDRMEHEQKIQEKAFLEISIKLDEVESENRRLMEERDSSSRLHDEIENQACYIHELESKLNQRNEEIEKMQEEISHISHLRSIDEESRLIATKEMTRLSKENTALKETIESGTKLISDTQESNKKEKELLKAEIEIEKQNTEKMSKMYKHIEEELNVTKQALSFGSQTKSEDVLRSDICELKQSQLETKRQLQVAIAEKAKLELIVENLKSNKSNSDSLGNNSTNENLVDTQEKLRHLQTENEMLRAMLEDEHGDESVDSIDELEQRLAALEMTKDAEIAVLVEEREELNNEISKLNEKIASLEKEIKQLREDHTTRSAAIETLKARRDRKKKTIEERLRNYENRAQAGSVLSTDRLIPKNGQDDNISIISEASFRSSATSSSVLHTAVSELSTTRSKPRDLFLSPQNSVSSFGKGIAEEHRDDSSS</sequence>
<dbReference type="GO" id="GO:0051017">
    <property type="term" value="P:actin filament bundle assembly"/>
    <property type="evidence" value="ECO:0007669"/>
    <property type="project" value="TreeGrafter"/>
</dbReference>
<organism evidence="5 6">
    <name type="scientific">Chaetoceros tenuissimus</name>
    <dbReference type="NCBI Taxonomy" id="426638"/>
    <lineage>
        <taxon>Eukaryota</taxon>
        <taxon>Sar</taxon>
        <taxon>Stramenopiles</taxon>
        <taxon>Ochrophyta</taxon>
        <taxon>Bacillariophyta</taxon>
        <taxon>Coscinodiscophyceae</taxon>
        <taxon>Chaetocerotophycidae</taxon>
        <taxon>Chaetocerotales</taxon>
        <taxon>Chaetocerotaceae</taxon>
        <taxon>Chaetoceros</taxon>
    </lineage>
</organism>
<dbReference type="EMBL" id="BLLK01000027">
    <property type="protein sequence ID" value="GFH48418.1"/>
    <property type="molecule type" value="Genomic_DNA"/>
</dbReference>
<keyword evidence="2" id="KW-0040">ANK repeat</keyword>
<evidence type="ECO:0000256" key="2">
    <source>
        <dbReference type="ARBA" id="ARBA00023043"/>
    </source>
</evidence>
<feature type="compositionally biased region" description="Polar residues" evidence="4">
    <location>
        <begin position="174"/>
        <end position="207"/>
    </location>
</feature>
<evidence type="ECO:0000313" key="6">
    <source>
        <dbReference type="Proteomes" id="UP001054902"/>
    </source>
</evidence>
<evidence type="ECO:0000313" key="5">
    <source>
        <dbReference type="EMBL" id="GFH48418.1"/>
    </source>
</evidence>
<keyword evidence="6" id="KW-1185">Reference proteome</keyword>
<gene>
    <name evidence="5" type="ORF">CTEN210_04894</name>
</gene>
<dbReference type="SUPFAM" id="SSF48403">
    <property type="entry name" value="Ankyrin repeat"/>
    <property type="match status" value="1"/>
</dbReference>
<keyword evidence="3" id="KW-0175">Coiled coil</keyword>
<evidence type="ECO:0000256" key="4">
    <source>
        <dbReference type="SAM" id="MobiDB-lite"/>
    </source>
</evidence>
<evidence type="ECO:0000256" key="3">
    <source>
        <dbReference type="SAM" id="Coils"/>
    </source>
</evidence>
<name>A0AAD3CMH4_9STRA</name>